<evidence type="ECO:0000313" key="2">
    <source>
        <dbReference type="Proteomes" id="UP000046090"/>
    </source>
</evidence>
<dbReference type="STRING" id="1216962.BN341_18760"/>
<organism evidence="1 2">
    <name type="scientific">Helicobacter heilmannii</name>
    <dbReference type="NCBI Taxonomy" id="35817"/>
    <lineage>
        <taxon>Bacteria</taxon>
        <taxon>Pseudomonadati</taxon>
        <taxon>Campylobacterota</taxon>
        <taxon>Epsilonproteobacteria</taxon>
        <taxon>Campylobacterales</taxon>
        <taxon>Helicobacteraceae</taxon>
        <taxon>Helicobacter</taxon>
    </lineage>
</organism>
<sequence length="66" mass="7406">MGKSNLECADAVMARKSHIFVADTLSEQNKNQLTAWGVEFLELKSNGDCVGDFRGILKRLEITYKD</sequence>
<name>A0A0K2XNC6_HELHE</name>
<accession>A0A0K2XNC6</accession>
<dbReference type="Proteomes" id="UP000046090">
    <property type="component" value="Unassembled WGS sequence"/>
</dbReference>
<keyword evidence="2" id="KW-1185">Reference proteome</keyword>
<reference evidence="2" key="1">
    <citation type="submission" date="2014-12" db="EMBL/GenBank/DDBJ databases">
        <authorList>
            <person name="Smet A."/>
        </authorList>
    </citation>
    <scope>NUCLEOTIDE SEQUENCE [LARGE SCALE GENOMIC DNA]</scope>
</reference>
<evidence type="ECO:0000313" key="1">
    <source>
        <dbReference type="EMBL" id="CRI33721.1"/>
    </source>
</evidence>
<protein>
    <submittedName>
        <fullName evidence="1">Uncharacterized protein</fullName>
    </submittedName>
</protein>
<dbReference type="EMBL" id="CDMK01000001">
    <property type="protein sequence ID" value="CRI33721.1"/>
    <property type="molecule type" value="Genomic_DNA"/>
</dbReference>
<dbReference type="AlphaFoldDB" id="A0A0K2XNC6"/>
<proteinExistence type="predicted"/>
<gene>
    <name evidence="1" type="ORF">HHE01_14070</name>
</gene>